<organism evidence="1 2">
    <name type="scientific">Sutcliffiella horikoshii</name>
    <dbReference type="NCBI Taxonomy" id="79883"/>
    <lineage>
        <taxon>Bacteria</taxon>
        <taxon>Bacillati</taxon>
        <taxon>Bacillota</taxon>
        <taxon>Bacilli</taxon>
        <taxon>Bacillales</taxon>
        <taxon>Bacillaceae</taxon>
        <taxon>Sutcliffiella</taxon>
    </lineage>
</organism>
<protein>
    <submittedName>
        <fullName evidence="1">Uncharacterized protein</fullName>
    </submittedName>
</protein>
<dbReference type="InterPro" id="IPR056298">
    <property type="entry name" value="AlkZ-rel"/>
</dbReference>
<dbReference type="OrthoDB" id="1067148at2"/>
<dbReference type="AlphaFoldDB" id="A0A5D4SIG6"/>
<accession>A0A5D4SIG6</accession>
<reference evidence="1 2" key="1">
    <citation type="submission" date="2019-08" db="EMBL/GenBank/DDBJ databases">
        <title>Bacillus genomes from the desert of Cuatro Cienegas, Coahuila.</title>
        <authorList>
            <person name="Olmedo-Alvarez G."/>
        </authorList>
    </citation>
    <scope>NUCLEOTIDE SEQUENCE [LARGE SCALE GENOMIC DNA]</scope>
    <source>
        <strain evidence="1 2">CH28_1T</strain>
    </source>
</reference>
<dbReference type="STRING" id="79883.GCA_001636495_00356"/>
<comment type="caution">
    <text evidence="1">The sequence shown here is derived from an EMBL/GenBank/DDBJ whole genome shotgun (WGS) entry which is preliminary data.</text>
</comment>
<dbReference type="RefSeq" id="WP_148989893.1">
    <property type="nucleotide sequence ID" value="NZ_VTEV01000010.1"/>
</dbReference>
<evidence type="ECO:0000313" key="1">
    <source>
        <dbReference type="EMBL" id="TYS63477.1"/>
    </source>
</evidence>
<evidence type="ECO:0000313" key="2">
    <source>
        <dbReference type="Proteomes" id="UP000322524"/>
    </source>
</evidence>
<dbReference type="Proteomes" id="UP000322524">
    <property type="component" value="Unassembled WGS sequence"/>
</dbReference>
<dbReference type="Pfam" id="PF24741">
    <property type="entry name" value="AlkZ-rel"/>
    <property type="match status" value="1"/>
</dbReference>
<name>A0A5D4SIG6_9BACI</name>
<gene>
    <name evidence="1" type="ORF">FZC76_19855</name>
</gene>
<proteinExistence type="predicted"/>
<dbReference type="EMBL" id="VTEV01000010">
    <property type="protein sequence ID" value="TYS63477.1"/>
    <property type="molecule type" value="Genomic_DNA"/>
</dbReference>
<sequence>MTTQTSTIHTYKEAVAVIKEVGLLPLAPLFDDYPSLGGITPKEAWHSDSEQDPWMWRTQFAADGVAAYGKFIKKKAVFISKDLLPLMLAALASHETMEKRYEKGVVSREALTLFTLISENQGIDTRVLRAQAGMKEKEKKKTFDQALLELQGNLDIVVSGTKEKQDENGEKNGWSSTSYETMKHWCDRNLIETSEWKREEAAEKLMNHFESFTSEAAMKKLKKIF</sequence>